<organism evidence="1 2">
    <name type="scientific">Neisseria elongata subsp. glycolytica ATCC 29315</name>
    <dbReference type="NCBI Taxonomy" id="546263"/>
    <lineage>
        <taxon>Bacteria</taxon>
        <taxon>Pseudomonadati</taxon>
        <taxon>Pseudomonadota</taxon>
        <taxon>Betaproteobacteria</taxon>
        <taxon>Neisseriales</taxon>
        <taxon>Neisseriaceae</taxon>
        <taxon>Neisseria</taxon>
    </lineage>
</organism>
<evidence type="ECO:0000313" key="2">
    <source>
        <dbReference type="Proteomes" id="UP000005536"/>
    </source>
</evidence>
<accession>D4DT90</accession>
<name>D4DT90_NEIEG</name>
<sequence length="101" mass="11646">MCQVYKGEIEEKLLSRYCKPLNGHNYLAEPISGQVLSSFFAITALFLSKIYEKENKQNRILFFSITIKNELYTKNAHILSNVCQVYKGEIEEKLVKPQPAT</sequence>
<protein>
    <submittedName>
        <fullName evidence="1">Uncharacterized protein</fullName>
    </submittedName>
</protein>
<dbReference type="AlphaFoldDB" id="D4DT90"/>
<evidence type="ECO:0000313" key="1">
    <source>
        <dbReference type="EMBL" id="EFE48938.1"/>
    </source>
</evidence>
<dbReference type="EMBL" id="ADBF01000230">
    <property type="protein sequence ID" value="EFE48938.1"/>
    <property type="molecule type" value="Genomic_DNA"/>
</dbReference>
<gene>
    <name evidence="1" type="ORF">NEIELOOT_02292</name>
</gene>
<proteinExistence type="predicted"/>
<comment type="caution">
    <text evidence="1">The sequence shown here is derived from an EMBL/GenBank/DDBJ whole genome shotgun (WGS) entry which is preliminary data.</text>
</comment>
<dbReference type="Proteomes" id="UP000005536">
    <property type="component" value="Unassembled WGS sequence"/>
</dbReference>
<reference evidence="1 2" key="1">
    <citation type="submission" date="2010-02" db="EMBL/GenBank/DDBJ databases">
        <authorList>
            <person name="Weinstock G."/>
            <person name="Sodergren E."/>
            <person name="Clifton S."/>
            <person name="Fulton L."/>
            <person name="Fulton B."/>
            <person name="Courtney L."/>
            <person name="Fronick C."/>
            <person name="Harrison M."/>
            <person name="Strong C."/>
            <person name="Farmer C."/>
            <person name="Delahaunty K."/>
            <person name="Markovic C."/>
            <person name="Hall O."/>
            <person name="Minx P."/>
            <person name="Tomlinson C."/>
            <person name="Mitreva M."/>
            <person name="Nelson J."/>
            <person name="Hou S."/>
            <person name="Wollam A."/>
            <person name="Pepin K.H."/>
            <person name="Johnson M."/>
            <person name="Bhonagiri V."/>
            <person name="Zhang X."/>
            <person name="Suruliraj S."/>
            <person name="Warren W."/>
            <person name="Chinwalla A."/>
            <person name="Mardis E.R."/>
            <person name="Wilson R.K."/>
        </authorList>
    </citation>
    <scope>NUCLEOTIDE SEQUENCE [LARGE SCALE GENOMIC DNA]</scope>
    <source>
        <strain evidence="1 2">ATCC 29315</strain>
    </source>
</reference>